<evidence type="ECO:0008006" key="5">
    <source>
        <dbReference type="Google" id="ProtNLM"/>
    </source>
</evidence>
<organism evidence="3 4">
    <name type="scientific">Thalassiosira oceanica</name>
    <name type="common">Marine diatom</name>
    <dbReference type="NCBI Taxonomy" id="159749"/>
    <lineage>
        <taxon>Eukaryota</taxon>
        <taxon>Sar</taxon>
        <taxon>Stramenopiles</taxon>
        <taxon>Ochrophyta</taxon>
        <taxon>Bacillariophyta</taxon>
        <taxon>Coscinodiscophyceae</taxon>
        <taxon>Thalassiosirophycidae</taxon>
        <taxon>Thalassiosirales</taxon>
        <taxon>Thalassiosiraceae</taxon>
        <taxon>Thalassiosira</taxon>
    </lineage>
</organism>
<keyword evidence="4" id="KW-1185">Reference proteome</keyword>
<evidence type="ECO:0000256" key="2">
    <source>
        <dbReference type="SAM" id="SignalP"/>
    </source>
</evidence>
<keyword evidence="2" id="KW-0732">Signal</keyword>
<name>K0TBX7_THAOC</name>
<evidence type="ECO:0000256" key="1">
    <source>
        <dbReference type="SAM" id="MobiDB-lite"/>
    </source>
</evidence>
<dbReference type="Proteomes" id="UP000266841">
    <property type="component" value="Unassembled WGS sequence"/>
</dbReference>
<feature type="signal peptide" evidence="2">
    <location>
        <begin position="1"/>
        <end position="18"/>
    </location>
</feature>
<evidence type="ECO:0000313" key="3">
    <source>
        <dbReference type="EMBL" id="EJK70966.1"/>
    </source>
</evidence>
<sequence length="95" mass="9994">MFVCALVALALASRSSDAFSASSSSRAIAATAADIEEVFEDFAQFLISQQADIISEIEEADGKGTFTNDRWGCFDDGASDDGNTSGGKKSLRKAM</sequence>
<comment type="caution">
    <text evidence="3">The sequence shown here is derived from an EMBL/GenBank/DDBJ whole genome shotgun (WGS) entry which is preliminary data.</text>
</comment>
<dbReference type="EMBL" id="AGNL01007809">
    <property type="protein sequence ID" value="EJK70966.1"/>
    <property type="molecule type" value="Genomic_DNA"/>
</dbReference>
<feature type="chain" id="PRO_5003838347" description="Coproporphyrinogen oxidase" evidence="2">
    <location>
        <begin position="19"/>
        <end position="95"/>
    </location>
</feature>
<protein>
    <recommendedName>
        <fullName evidence="5">Coproporphyrinogen oxidase</fullName>
    </recommendedName>
</protein>
<accession>K0TBX7</accession>
<dbReference type="AlphaFoldDB" id="K0TBX7"/>
<feature type="region of interest" description="Disordered" evidence="1">
    <location>
        <begin position="75"/>
        <end position="95"/>
    </location>
</feature>
<gene>
    <name evidence="3" type="ORF">THAOC_07632</name>
</gene>
<reference evidence="3 4" key="1">
    <citation type="journal article" date="2012" name="Genome Biol.">
        <title>Genome and low-iron response of an oceanic diatom adapted to chronic iron limitation.</title>
        <authorList>
            <person name="Lommer M."/>
            <person name="Specht M."/>
            <person name="Roy A.S."/>
            <person name="Kraemer L."/>
            <person name="Andreson R."/>
            <person name="Gutowska M.A."/>
            <person name="Wolf J."/>
            <person name="Bergner S.V."/>
            <person name="Schilhabel M.B."/>
            <person name="Klostermeier U.C."/>
            <person name="Beiko R.G."/>
            <person name="Rosenstiel P."/>
            <person name="Hippler M."/>
            <person name="Laroche J."/>
        </authorList>
    </citation>
    <scope>NUCLEOTIDE SEQUENCE [LARGE SCALE GENOMIC DNA]</scope>
    <source>
        <strain evidence="3 4">CCMP1005</strain>
    </source>
</reference>
<evidence type="ECO:0000313" key="4">
    <source>
        <dbReference type="Proteomes" id="UP000266841"/>
    </source>
</evidence>
<proteinExistence type="predicted"/>